<dbReference type="EMBL" id="CP076686">
    <property type="protein sequence ID" value="QWV14416.1"/>
    <property type="molecule type" value="Genomic_DNA"/>
</dbReference>
<accession>A0ABX8IM84</accession>
<dbReference type="InterPro" id="IPR006521">
    <property type="entry name" value="Tail_protein_I"/>
</dbReference>
<keyword evidence="2" id="KW-1185">Reference proteome</keyword>
<dbReference type="GeneID" id="78559264"/>
<proteinExistence type="predicted"/>
<dbReference type="Proteomes" id="UP000683442">
    <property type="component" value="Chromosome"/>
</dbReference>
<dbReference type="RefSeq" id="WP_014576179.1">
    <property type="nucleotide sequence ID" value="NZ_CP076686.1"/>
</dbReference>
<organism evidence="1 2">
    <name type="scientific">Marinobacter adhaerens</name>
    <dbReference type="NCBI Taxonomy" id="1033846"/>
    <lineage>
        <taxon>Bacteria</taxon>
        <taxon>Pseudomonadati</taxon>
        <taxon>Pseudomonadota</taxon>
        <taxon>Gammaproteobacteria</taxon>
        <taxon>Pseudomonadales</taxon>
        <taxon>Marinobacteraceae</taxon>
        <taxon>Marinobacter</taxon>
    </lineage>
</organism>
<evidence type="ECO:0000313" key="2">
    <source>
        <dbReference type="Proteomes" id="UP000683442"/>
    </source>
</evidence>
<dbReference type="Pfam" id="PF09684">
    <property type="entry name" value="Tail_P2_I"/>
    <property type="match status" value="1"/>
</dbReference>
<sequence>MSDLLPPNATELERAIAEAAGDIQNVPITIREIWDPATCPTNVLPWLAWAFSVEDWNEDWSELQKRETIRTAIAVQQHKGTIGAVREALASLGIDLRIQEWFNQVPAGEPYTFRIWLESEQTPVTNVGIDQVLTIVERLKSLRSHLDRVLVRTTTRSRARVATAANLGEQITVNQFDARPIVTNELAFVVG</sequence>
<gene>
    <name evidence="1" type="ORF">KQ249_07435</name>
</gene>
<name>A0ABX8IM84_9GAMM</name>
<protein>
    <submittedName>
        <fullName evidence="1">Phage tail protein I</fullName>
    </submittedName>
</protein>
<reference evidence="1 2" key="1">
    <citation type="submission" date="2021-06" db="EMBL/GenBank/DDBJ databases">
        <title>Microbial metabolic specificity influences pelagic lipid remineralization.</title>
        <authorList>
            <person name="Behrendt L."/>
            <person name="Hunter J.E."/>
            <person name="Alcolombri U."/>
            <person name="Smriga S."/>
            <person name="Mincer T."/>
            <person name="Lowenstein D.P."/>
            <person name="Peaudecerf F.J."/>
            <person name="Fernandez V.I."/>
            <person name="Fredricks H."/>
            <person name="Almblad H."/>
            <person name="Harrison J.J."/>
            <person name="Stocker R."/>
            <person name="Van Mooy B.A.S."/>
        </authorList>
    </citation>
    <scope>NUCLEOTIDE SEQUENCE [LARGE SCALE GENOMIC DNA]</scope>
    <source>
        <strain evidence="1 2">HP15-B</strain>
    </source>
</reference>
<dbReference type="NCBIfam" id="TIGR01634">
    <property type="entry name" value="tail_P2_I"/>
    <property type="match status" value="1"/>
</dbReference>
<evidence type="ECO:0000313" key="1">
    <source>
        <dbReference type="EMBL" id="QWV14416.1"/>
    </source>
</evidence>